<name>A0A165YSW9_9AGAM</name>
<keyword evidence="3" id="KW-1185">Reference proteome</keyword>
<feature type="compositionally biased region" description="Polar residues" evidence="1">
    <location>
        <begin position="239"/>
        <end position="250"/>
    </location>
</feature>
<dbReference type="AlphaFoldDB" id="A0A165YSW9"/>
<feature type="region of interest" description="Disordered" evidence="1">
    <location>
        <begin position="239"/>
        <end position="350"/>
    </location>
</feature>
<dbReference type="EMBL" id="KV428232">
    <property type="protein sequence ID" value="KZT33571.1"/>
    <property type="molecule type" value="Genomic_DNA"/>
</dbReference>
<dbReference type="Proteomes" id="UP000076798">
    <property type="component" value="Unassembled WGS sequence"/>
</dbReference>
<gene>
    <name evidence="2" type="ORF">SISSUDRAFT_1132469</name>
</gene>
<evidence type="ECO:0000256" key="1">
    <source>
        <dbReference type="SAM" id="MobiDB-lite"/>
    </source>
</evidence>
<organism evidence="2 3">
    <name type="scientific">Sistotremastrum suecicum HHB10207 ss-3</name>
    <dbReference type="NCBI Taxonomy" id="1314776"/>
    <lineage>
        <taxon>Eukaryota</taxon>
        <taxon>Fungi</taxon>
        <taxon>Dikarya</taxon>
        <taxon>Basidiomycota</taxon>
        <taxon>Agaricomycotina</taxon>
        <taxon>Agaricomycetes</taxon>
        <taxon>Sistotremastrales</taxon>
        <taxon>Sistotremastraceae</taxon>
        <taxon>Sistotremastrum</taxon>
    </lineage>
</organism>
<accession>A0A165YSW9</accession>
<protein>
    <submittedName>
        <fullName evidence="2">Uncharacterized protein</fullName>
    </submittedName>
</protein>
<evidence type="ECO:0000313" key="3">
    <source>
        <dbReference type="Proteomes" id="UP000076798"/>
    </source>
</evidence>
<proteinExistence type="predicted"/>
<reference evidence="2 3" key="1">
    <citation type="journal article" date="2016" name="Mol. Biol. Evol.">
        <title>Comparative Genomics of Early-Diverging Mushroom-Forming Fungi Provides Insights into the Origins of Lignocellulose Decay Capabilities.</title>
        <authorList>
            <person name="Nagy L.G."/>
            <person name="Riley R."/>
            <person name="Tritt A."/>
            <person name="Adam C."/>
            <person name="Daum C."/>
            <person name="Floudas D."/>
            <person name="Sun H."/>
            <person name="Yadav J.S."/>
            <person name="Pangilinan J."/>
            <person name="Larsson K.H."/>
            <person name="Matsuura K."/>
            <person name="Barry K."/>
            <person name="Labutti K."/>
            <person name="Kuo R."/>
            <person name="Ohm R.A."/>
            <person name="Bhattacharya S.S."/>
            <person name="Shirouzu T."/>
            <person name="Yoshinaga Y."/>
            <person name="Martin F.M."/>
            <person name="Grigoriev I.V."/>
            <person name="Hibbett D.S."/>
        </authorList>
    </citation>
    <scope>NUCLEOTIDE SEQUENCE [LARGE SCALE GENOMIC DNA]</scope>
    <source>
        <strain evidence="2 3">HHB10207 ss-3</strain>
    </source>
</reference>
<sequence length="544" mass="61440">MATAAVTYNLSPSALQKYLSIEDLPRIPEHQWPRQEAKLTRLGTSDCVNIPYEVSIPSAEFVNDPTNTHRNLPEFTEERSRMLHGLISSVLTATLGSGRSPHKKIQETLHKKGLVLINWPYGIRPFFEKRAAELTGTEMARLIKAFLHPNPASRIQLVSRHHFSRDTQPGYISYISSFHEDPRQRQIIDEDYNETLIIPSEPIIVTPPLGRCRCHLSSCRPVDLSGWINFDNKVVIPNSIQEPEPVQTSKRTSDHLEPVDNEEKRRRTVDRVMPKTRLASGSMPLKTWASDGSCRILPKSQPTTSDDSGSSHSSSSEISDRSPNTTLVDGIAGSSKQPIDTSEPTQSVIDLTTQPTPSQQISYAMIAIRAIRDPNVNIDLVGKERMVWTILDGLECIPSTPTFPPATENAWSDIVELASSHILDSDWLPDRLMRWFCHILEICTVSIEDIVVTIRAVRKLLHVTNVPLKQKVIDEVERLIIQWWVNLVPSGTSRSVYNRAWCLLGELSDLREVTFQDEDTIQLCWKKAFRLGIEQSKDRDQTAP</sequence>
<feature type="compositionally biased region" description="Basic and acidic residues" evidence="1">
    <location>
        <begin position="251"/>
        <end position="273"/>
    </location>
</feature>
<feature type="compositionally biased region" description="Polar residues" evidence="1">
    <location>
        <begin position="334"/>
        <end position="350"/>
    </location>
</feature>
<evidence type="ECO:0000313" key="2">
    <source>
        <dbReference type="EMBL" id="KZT33571.1"/>
    </source>
</evidence>
<feature type="compositionally biased region" description="Low complexity" evidence="1">
    <location>
        <begin position="305"/>
        <end position="317"/>
    </location>
</feature>